<reference evidence="9" key="1">
    <citation type="journal article" date="2019" name="Int. J. Syst. Evol. Microbiol.">
        <title>The Global Catalogue of Microorganisms (GCM) 10K type strain sequencing project: providing services to taxonomists for standard genome sequencing and annotation.</title>
        <authorList>
            <consortium name="The Broad Institute Genomics Platform"/>
            <consortium name="The Broad Institute Genome Sequencing Center for Infectious Disease"/>
            <person name="Wu L."/>
            <person name="Ma J."/>
        </authorList>
    </citation>
    <scope>NUCLEOTIDE SEQUENCE [LARGE SCALE GENOMIC DNA]</scope>
    <source>
        <strain evidence="9">CGMCC 4.6946</strain>
    </source>
</reference>
<protein>
    <submittedName>
        <fullName evidence="8">TerC family protein</fullName>
    </submittedName>
</protein>
<feature type="transmembrane region" description="Helical" evidence="7">
    <location>
        <begin position="77"/>
        <end position="95"/>
    </location>
</feature>
<dbReference type="Proteomes" id="UP001595797">
    <property type="component" value="Unassembled WGS sequence"/>
</dbReference>
<comment type="subcellular location">
    <subcellularLocation>
        <location evidence="1">Membrane</location>
        <topology evidence="1">Multi-pass membrane protein</topology>
    </subcellularLocation>
</comment>
<evidence type="ECO:0000256" key="5">
    <source>
        <dbReference type="ARBA" id="ARBA00023136"/>
    </source>
</evidence>
<feature type="transmembrane region" description="Helical" evidence="7">
    <location>
        <begin position="6"/>
        <end position="25"/>
    </location>
</feature>
<feature type="region of interest" description="Disordered" evidence="6">
    <location>
        <begin position="305"/>
        <end position="375"/>
    </location>
</feature>
<name>A0ABV9TP57_9MICC</name>
<proteinExistence type="inferred from homology"/>
<accession>A0ABV9TP57</accession>
<evidence type="ECO:0000256" key="6">
    <source>
        <dbReference type="SAM" id="MobiDB-lite"/>
    </source>
</evidence>
<evidence type="ECO:0000256" key="7">
    <source>
        <dbReference type="SAM" id="Phobius"/>
    </source>
</evidence>
<evidence type="ECO:0000313" key="8">
    <source>
        <dbReference type="EMBL" id="MFC4905233.1"/>
    </source>
</evidence>
<sequence length="375" mass="41633">MDVPFWIWTAVLGFIVLMLAVDLFAHRHAHVIGVREAALWSGVWVAFGVGFGALVWWGWGAEFGQQYFAGYLIEKSLAVDNVFVWAIIFSYFAVPRQFQHRVLFLGVLGALVFRGIFIAAGAVLIQNFSWILYVFAAFLLYTGWRMIRQRDQHLEPDQSAVLRLFRRFVPMTDTYHGQKLLVRRGGVLLATPLLAVLVLIEVTDVVFAVDSIPAIFAVTEEVFLVFTANAFAILGLRAMYFLLADLIHRFVYLKVGLALVLVWVGLKMLLKIDIVYIPTGISLAVVATILTVSIAASLRATRGQGRRALPAPPVPPFRTASEEETAALEPLWRRPARGRAGQTHDAAVPSGRGAEGGSRPGARDDHDRQHEGEAR</sequence>
<comment type="similarity">
    <text evidence="2">Belongs to the TerC family.</text>
</comment>
<evidence type="ECO:0000313" key="9">
    <source>
        <dbReference type="Proteomes" id="UP001595797"/>
    </source>
</evidence>
<gene>
    <name evidence="8" type="ORF">ACFPCS_16825</name>
</gene>
<dbReference type="InterPro" id="IPR022369">
    <property type="entry name" value="Integral_membrane_TerC_rswitch"/>
</dbReference>
<dbReference type="PANTHER" id="PTHR30238">
    <property type="entry name" value="MEMBRANE BOUND PREDICTED REDOX MODULATOR"/>
    <property type="match status" value="1"/>
</dbReference>
<dbReference type="InterPro" id="IPR005496">
    <property type="entry name" value="Integral_membrane_TerC"/>
</dbReference>
<feature type="compositionally biased region" description="Basic and acidic residues" evidence="6">
    <location>
        <begin position="361"/>
        <end position="375"/>
    </location>
</feature>
<dbReference type="PANTHER" id="PTHR30238:SF0">
    <property type="entry name" value="THYLAKOID MEMBRANE PROTEIN TERC, CHLOROPLASTIC"/>
    <property type="match status" value="1"/>
</dbReference>
<organism evidence="8 9">
    <name type="scientific">Kocuria oceani</name>
    <dbReference type="NCBI Taxonomy" id="988827"/>
    <lineage>
        <taxon>Bacteria</taxon>
        <taxon>Bacillati</taxon>
        <taxon>Actinomycetota</taxon>
        <taxon>Actinomycetes</taxon>
        <taxon>Micrococcales</taxon>
        <taxon>Micrococcaceae</taxon>
        <taxon>Kocuria</taxon>
    </lineage>
</organism>
<evidence type="ECO:0000256" key="4">
    <source>
        <dbReference type="ARBA" id="ARBA00022989"/>
    </source>
</evidence>
<keyword evidence="5 7" id="KW-0472">Membrane</keyword>
<dbReference type="NCBIfam" id="TIGR03718">
    <property type="entry name" value="R_switched_Alx"/>
    <property type="match status" value="1"/>
</dbReference>
<evidence type="ECO:0000256" key="1">
    <source>
        <dbReference type="ARBA" id="ARBA00004141"/>
    </source>
</evidence>
<evidence type="ECO:0000256" key="2">
    <source>
        <dbReference type="ARBA" id="ARBA00007511"/>
    </source>
</evidence>
<dbReference type="RefSeq" id="WP_277550005.1">
    <property type="nucleotide sequence ID" value="NZ_JARAMH010000002.1"/>
</dbReference>
<dbReference type="EMBL" id="JBHSIW010000025">
    <property type="protein sequence ID" value="MFC4905233.1"/>
    <property type="molecule type" value="Genomic_DNA"/>
</dbReference>
<dbReference type="Pfam" id="PF03741">
    <property type="entry name" value="TerC"/>
    <property type="match status" value="1"/>
</dbReference>
<keyword evidence="9" id="KW-1185">Reference proteome</keyword>
<feature type="transmembrane region" description="Helical" evidence="7">
    <location>
        <begin position="250"/>
        <end position="270"/>
    </location>
</feature>
<evidence type="ECO:0000256" key="3">
    <source>
        <dbReference type="ARBA" id="ARBA00022692"/>
    </source>
</evidence>
<feature type="transmembrane region" description="Helical" evidence="7">
    <location>
        <begin position="187"/>
        <end position="216"/>
    </location>
</feature>
<feature type="transmembrane region" description="Helical" evidence="7">
    <location>
        <begin position="37"/>
        <end position="57"/>
    </location>
</feature>
<feature type="transmembrane region" description="Helical" evidence="7">
    <location>
        <begin position="276"/>
        <end position="298"/>
    </location>
</feature>
<feature type="transmembrane region" description="Helical" evidence="7">
    <location>
        <begin position="102"/>
        <end position="124"/>
    </location>
</feature>
<feature type="transmembrane region" description="Helical" evidence="7">
    <location>
        <begin position="130"/>
        <end position="147"/>
    </location>
</feature>
<comment type="caution">
    <text evidence="8">The sequence shown here is derived from an EMBL/GenBank/DDBJ whole genome shotgun (WGS) entry which is preliminary data.</text>
</comment>
<keyword evidence="4 7" id="KW-1133">Transmembrane helix</keyword>
<keyword evidence="3 7" id="KW-0812">Transmembrane</keyword>
<feature type="transmembrane region" description="Helical" evidence="7">
    <location>
        <begin position="222"/>
        <end position="243"/>
    </location>
</feature>